<dbReference type="AlphaFoldDB" id="A0A158KX98"/>
<evidence type="ECO:0000313" key="1">
    <source>
        <dbReference type="EMBL" id="SAL85230.1"/>
    </source>
</evidence>
<gene>
    <name evidence="1" type="ORF">AWB68_07609</name>
</gene>
<keyword evidence="2" id="KW-1185">Reference proteome</keyword>
<evidence type="ECO:0000313" key="2">
    <source>
        <dbReference type="Proteomes" id="UP000054770"/>
    </source>
</evidence>
<organism evidence="1 2">
    <name type="scientific">Caballeronia choica</name>
    <dbReference type="NCBI Taxonomy" id="326476"/>
    <lineage>
        <taxon>Bacteria</taxon>
        <taxon>Pseudomonadati</taxon>
        <taxon>Pseudomonadota</taxon>
        <taxon>Betaproteobacteria</taxon>
        <taxon>Burkholderiales</taxon>
        <taxon>Burkholderiaceae</taxon>
        <taxon>Caballeronia</taxon>
    </lineage>
</organism>
<name>A0A158KX98_9BURK</name>
<proteinExistence type="predicted"/>
<dbReference type="Proteomes" id="UP000054770">
    <property type="component" value="Unassembled WGS sequence"/>
</dbReference>
<accession>A0A158KX98</accession>
<protein>
    <submittedName>
        <fullName evidence="1">Uncharacterized protein</fullName>
    </submittedName>
</protein>
<dbReference type="RefSeq" id="WP_087649417.1">
    <property type="nucleotide sequence ID" value="NZ_FCON02000181.1"/>
</dbReference>
<dbReference type="EMBL" id="FCON02000181">
    <property type="protein sequence ID" value="SAL85230.1"/>
    <property type="molecule type" value="Genomic_DNA"/>
</dbReference>
<dbReference type="OrthoDB" id="9132222at2"/>
<sequence>MFKFIAGLFRKRSTSVSTTRRAQWAAVKAAVQKSNDARLIEVVRDAEEQAREVIADRYGRAALMFPADKQLDELCGVALDLIQASSGYRAHPEVRHAFAAVGFVATKADPVTR</sequence>
<comment type="caution">
    <text evidence="1">The sequence shown here is derived from an EMBL/GenBank/DDBJ whole genome shotgun (WGS) entry which is preliminary data.</text>
</comment>
<reference evidence="1" key="1">
    <citation type="submission" date="2016-01" db="EMBL/GenBank/DDBJ databases">
        <authorList>
            <person name="Peeters C."/>
        </authorList>
    </citation>
    <scope>NUCLEOTIDE SEQUENCE [LARGE SCALE GENOMIC DNA]</scope>
    <source>
        <strain evidence="1">LMG 22940</strain>
    </source>
</reference>